<keyword evidence="1" id="KW-0902">Two-component regulatory system</keyword>
<dbReference type="EMBL" id="FXYE01000002">
    <property type="protein sequence ID" value="SMX47036.1"/>
    <property type="molecule type" value="Genomic_DNA"/>
</dbReference>
<accession>A0A238KYA7</accession>
<evidence type="ECO:0000313" key="5">
    <source>
        <dbReference type="Proteomes" id="UP000202922"/>
    </source>
</evidence>
<dbReference type="RefSeq" id="WP_093968336.1">
    <property type="nucleotide sequence ID" value="NZ_FXYE01000002.1"/>
</dbReference>
<dbReference type="Proteomes" id="UP000202922">
    <property type="component" value="Unassembled WGS sequence"/>
</dbReference>
<dbReference type="PROSITE" id="PS50894">
    <property type="entry name" value="HPT"/>
    <property type="match status" value="1"/>
</dbReference>
<keyword evidence="2" id="KW-0597">Phosphoprotein</keyword>
<evidence type="ECO:0000259" key="3">
    <source>
        <dbReference type="PROSITE" id="PS50894"/>
    </source>
</evidence>
<proteinExistence type="predicted"/>
<reference evidence="5" key="1">
    <citation type="submission" date="2017-05" db="EMBL/GenBank/DDBJ databases">
        <authorList>
            <person name="Rodrigo-Torres L."/>
            <person name="Arahal R. D."/>
            <person name="Lucena T."/>
        </authorList>
    </citation>
    <scope>NUCLEOTIDE SEQUENCE [LARGE SCALE GENOMIC DNA]</scope>
    <source>
        <strain evidence="5">CECT 8621</strain>
    </source>
</reference>
<keyword evidence="5" id="KW-1185">Reference proteome</keyword>
<dbReference type="Pfam" id="PF01627">
    <property type="entry name" value="Hpt"/>
    <property type="match status" value="1"/>
</dbReference>
<dbReference type="InterPro" id="IPR008207">
    <property type="entry name" value="Sig_transdc_His_kin_Hpt_dom"/>
</dbReference>
<dbReference type="OrthoDB" id="7867809at2"/>
<feature type="modified residue" description="Phosphohistidine" evidence="2">
    <location>
        <position position="51"/>
    </location>
</feature>
<dbReference type="Gene3D" id="1.20.120.160">
    <property type="entry name" value="HPT domain"/>
    <property type="match status" value="1"/>
</dbReference>
<gene>
    <name evidence="4" type="ORF">COL8621_03315</name>
</gene>
<dbReference type="AlphaFoldDB" id="A0A238KYA7"/>
<dbReference type="InterPro" id="IPR036641">
    <property type="entry name" value="HPT_dom_sf"/>
</dbReference>
<evidence type="ECO:0000256" key="2">
    <source>
        <dbReference type="PROSITE-ProRule" id="PRU00110"/>
    </source>
</evidence>
<organism evidence="4 5">
    <name type="scientific">Actibacterium lipolyticum</name>
    <dbReference type="NCBI Taxonomy" id="1524263"/>
    <lineage>
        <taxon>Bacteria</taxon>
        <taxon>Pseudomonadati</taxon>
        <taxon>Pseudomonadota</taxon>
        <taxon>Alphaproteobacteria</taxon>
        <taxon>Rhodobacterales</taxon>
        <taxon>Roseobacteraceae</taxon>
        <taxon>Actibacterium</taxon>
    </lineage>
</organism>
<evidence type="ECO:0000313" key="4">
    <source>
        <dbReference type="EMBL" id="SMX47036.1"/>
    </source>
</evidence>
<name>A0A238KYA7_9RHOB</name>
<sequence length="111" mass="11928">MIDWIRVSELQAEVGSEAFGEVVEMFLEEVEEVTERLVTSPDQAALSDDLHFLKGSALSLGFAQFADMCHDGEKRVASQGAAAVDVSALVECYTLSKTQFLTKLAKASAAA</sequence>
<feature type="domain" description="HPt" evidence="3">
    <location>
        <begin position="11"/>
        <end position="111"/>
    </location>
</feature>
<dbReference type="GO" id="GO:0000160">
    <property type="term" value="P:phosphorelay signal transduction system"/>
    <property type="evidence" value="ECO:0007669"/>
    <property type="project" value="UniProtKB-KW"/>
</dbReference>
<dbReference type="GO" id="GO:0004672">
    <property type="term" value="F:protein kinase activity"/>
    <property type="evidence" value="ECO:0007669"/>
    <property type="project" value="UniProtKB-ARBA"/>
</dbReference>
<protein>
    <submittedName>
        <fullName evidence="4">Hpt domain protein</fullName>
    </submittedName>
</protein>
<dbReference type="SUPFAM" id="SSF47226">
    <property type="entry name" value="Histidine-containing phosphotransfer domain, HPT domain"/>
    <property type="match status" value="1"/>
</dbReference>
<evidence type="ECO:0000256" key="1">
    <source>
        <dbReference type="ARBA" id="ARBA00023012"/>
    </source>
</evidence>